<accession>A0ABT2RMP4</accession>
<reference evidence="1 2" key="1">
    <citation type="journal article" date="2021" name="ISME Commun">
        <title>Automated analysis of genomic sequences facilitates high-throughput and comprehensive description of bacteria.</title>
        <authorList>
            <person name="Hitch T.C.A."/>
        </authorList>
    </citation>
    <scope>NUCLEOTIDE SEQUENCE [LARGE SCALE GENOMIC DNA]</scope>
    <source>
        <strain evidence="1 2">Sanger_03</strain>
    </source>
</reference>
<dbReference type="EMBL" id="JAOQJU010000009">
    <property type="protein sequence ID" value="MCU6686688.1"/>
    <property type="molecule type" value="Genomic_DNA"/>
</dbReference>
<evidence type="ECO:0000313" key="2">
    <source>
        <dbReference type="Proteomes" id="UP001652431"/>
    </source>
</evidence>
<protein>
    <submittedName>
        <fullName evidence="1">Uncharacterized protein</fullName>
    </submittedName>
</protein>
<organism evidence="1 2">
    <name type="scientific">Dorea acetigenes</name>
    <dbReference type="NCBI Taxonomy" id="2981787"/>
    <lineage>
        <taxon>Bacteria</taxon>
        <taxon>Bacillati</taxon>
        <taxon>Bacillota</taxon>
        <taxon>Clostridia</taxon>
        <taxon>Lachnospirales</taxon>
        <taxon>Lachnospiraceae</taxon>
        <taxon>Dorea</taxon>
    </lineage>
</organism>
<proteinExistence type="predicted"/>
<gene>
    <name evidence="1" type="ORF">OCV99_09030</name>
</gene>
<name>A0ABT2RMP4_9FIRM</name>
<sequence>MSQYVYKIIMYVPIGQRKGSMVVNTVGDKIEGRMEILGHSEPFGGVIDAEGNCYIEGRFHTLMNEIPFIARGTVREDQLHLLIQREQDTYEIFGDACAGGKE</sequence>
<comment type="caution">
    <text evidence="1">The sequence shown here is derived from an EMBL/GenBank/DDBJ whole genome shotgun (WGS) entry which is preliminary data.</text>
</comment>
<evidence type="ECO:0000313" key="1">
    <source>
        <dbReference type="EMBL" id="MCU6686688.1"/>
    </source>
</evidence>
<keyword evidence="2" id="KW-1185">Reference proteome</keyword>
<dbReference type="Proteomes" id="UP001652431">
    <property type="component" value="Unassembled WGS sequence"/>
</dbReference>
<dbReference type="RefSeq" id="WP_158369916.1">
    <property type="nucleotide sequence ID" value="NZ_JAOQJU010000009.1"/>
</dbReference>